<comment type="caution">
    <text evidence="2">The sequence shown here is derived from an EMBL/GenBank/DDBJ whole genome shotgun (WGS) entry which is preliminary data.</text>
</comment>
<gene>
    <name evidence="2" type="ORF">B0A54_00270</name>
</gene>
<feature type="compositionally biased region" description="Gly residues" evidence="1">
    <location>
        <begin position="21"/>
        <end position="37"/>
    </location>
</feature>
<evidence type="ECO:0000313" key="2">
    <source>
        <dbReference type="EMBL" id="TKA49602.1"/>
    </source>
</evidence>
<dbReference type="EMBL" id="NAJP01000001">
    <property type="protein sequence ID" value="TKA49602.1"/>
    <property type="molecule type" value="Genomic_DNA"/>
</dbReference>
<proteinExistence type="predicted"/>
<feature type="compositionally biased region" description="Low complexity" evidence="1">
    <location>
        <begin position="38"/>
        <end position="47"/>
    </location>
</feature>
<organism evidence="2 3">
    <name type="scientific">Friedmanniomyces endolithicus</name>
    <dbReference type="NCBI Taxonomy" id="329885"/>
    <lineage>
        <taxon>Eukaryota</taxon>
        <taxon>Fungi</taxon>
        <taxon>Dikarya</taxon>
        <taxon>Ascomycota</taxon>
        <taxon>Pezizomycotina</taxon>
        <taxon>Dothideomycetes</taxon>
        <taxon>Dothideomycetidae</taxon>
        <taxon>Mycosphaerellales</taxon>
        <taxon>Teratosphaeriaceae</taxon>
        <taxon>Friedmanniomyces</taxon>
    </lineage>
</organism>
<reference evidence="2 3" key="1">
    <citation type="submission" date="2017-03" db="EMBL/GenBank/DDBJ databases">
        <title>Genomes of endolithic fungi from Antarctica.</title>
        <authorList>
            <person name="Coleine C."/>
            <person name="Masonjones S."/>
            <person name="Stajich J.E."/>
        </authorList>
    </citation>
    <scope>NUCLEOTIDE SEQUENCE [LARGE SCALE GENOMIC DNA]</scope>
    <source>
        <strain evidence="2 3">CCFEE 5311</strain>
    </source>
</reference>
<name>A0A4U0VL26_9PEZI</name>
<dbReference type="OrthoDB" id="3928536at2759"/>
<sequence>MARTTRSVAKATGAALSKGLDGSGAGGGGRKPGGGGRKPPVSGVSKPSSRRKKTTKKGGSRRVATPPADVPDDDDPDHPEVGDENALVAPIAAENPDDAAGNAQEVPAAVDAPAPNVPAPDAPVANVPAPDAPAPNAPALAENVMADAPAEAGDDQATAPVPPLASIRDSVMCPYRVGEDQTRQNTRLTGELRIHQDEDQLARLGYNACFYLNLDPNNPADETLVSTIDAWRIEKRTAAKPKAKQGWIRDLLAATPRGKKDAHWRETWYCMRALYGKDGTVQASIDDFAADLRDDGLMFIEMVHTLPLYAGRGLLAPMLTLFRSLLQQLPEWFVFDGLLVLVPAPPAGERGNVWNNVPDAEARLAAIYNRADQYIVLVEEAAVGGVAIKVMGRKVLDGDDAGNVAAGAPAQ</sequence>
<evidence type="ECO:0000256" key="1">
    <source>
        <dbReference type="SAM" id="MobiDB-lite"/>
    </source>
</evidence>
<accession>A0A4U0VL26</accession>
<dbReference type="AlphaFoldDB" id="A0A4U0VL26"/>
<dbReference type="Proteomes" id="UP000310066">
    <property type="component" value="Unassembled WGS sequence"/>
</dbReference>
<feature type="region of interest" description="Disordered" evidence="1">
    <location>
        <begin position="1"/>
        <end position="99"/>
    </location>
</feature>
<protein>
    <submittedName>
        <fullName evidence="2">Uncharacterized protein</fullName>
    </submittedName>
</protein>
<feature type="compositionally biased region" description="Basic residues" evidence="1">
    <location>
        <begin position="48"/>
        <end position="60"/>
    </location>
</feature>
<feature type="region of interest" description="Disordered" evidence="1">
    <location>
        <begin position="111"/>
        <end position="137"/>
    </location>
</feature>
<dbReference type="STRING" id="329885.A0A4U0VL26"/>
<evidence type="ECO:0000313" key="3">
    <source>
        <dbReference type="Proteomes" id="UP000310066"/>
    </source>
</evidence>